<proteinExistence type="predicted"/>
<comment type="caution">
    <text evidence="1">The sequence shown here is derived from an EMBL/GenBank/DDBJ whole genome shotgun (WGS) entry which is preliminary data.</text>
</comment>
<protein>
    <submittedName>
        <fullName evidence="1">Extracellular solute-binding protein</fullName>
    </submittedName>
</protein>
<evidence type="ECO:0000313" key="2">
    <source>
        <dbReference type="Proteomes" id="UP000318093"/>
    </source>
</evidence>
<dbReference type="AlphaFoldDB" id="A0A537J6S8"/>
<name>A0A537J6S8_9BACT</name>
<dbReference type="InterPro" id="IPR006059">
    <property type="entry name" value="SBP"/>
</dbReference>
<dbReference type="Proteomes" id="UP000318093">
    <property type="component" value="Unassembled WGS sequence"/>
</dbReference>
<dbReference type="Pfam" id="PF01547">
    <property type="entry name" value="SBP_bac_1"/>
    <property type="match status" value="1"/>
</dbReference>
<dbReference type="InterPro" id="IPR050490">
    <property type="entry name" value="Bact_solute-bd_prot1"/>
</dbReference>
<dbReference type="Gene3D" id="3.40.190.10">
    <property type="entry name" value="Periplasmic binding protein-like II"/>
    <property type="match status" value="2"/>
</dbReference>
<dbReference type="PANTHER" id="PTHR43649:SF12">
    <property type="entry name" value="DIACETYLCHITOBIOSE BINDING PROTEIN DASA"/>
    <property type="match status" value="1"/>
</dbReference>
<reference evidence="1 2" key="1">
    <citation type="journal article" date="2019" name="Nat. Microbiol.">
        <title>Mediterranean grassland soil C-N compound turnover is dependent on rainfall and depth, and is mediated by genomically divergent microorganisms.</title>
        <authorList>
            <person name="Diamond S."/>
            <person name="Andeer P.F."/>
            <person name="Li Z."/>
            <person name="Crits-Christoph A."/>
            <person name="Burstein D."/>
            <person name="Anantharaman K."/>
            <person name="Lane K.R."/>
            <person name="Thomas B.C."/>
            <person name="Pan C."/>
            <person name="Northen T.R."/>
            <person name="Banfield J.F."/>
        </authorList>
    </citation>
    <scope>NUCLEOTIDE SEQUENCE [LARGE SCALE GENOMIC DNA]</scope>
    <source>
        <strain evidence="1">NP_6</strain>
    </source>
</reference>
<evidence type="ECO:0000313" key="1">
    <source>
        <dbReference type="EMBL" id="TMI79217.1"/>
    </source>
</evidence>
<dbReference type="PANTHER" id="PTHR43649">
    <property type="entry name" value="ARABINOSE-BINDING PROTEIN-RELATED"/>
    <property type="match status" value="1"/>
</dbReference>
<accession>A0A537J6S8</accession>
<sequence length="464" mass="50699">MNPSSPNCSRAGGIGMMKWPGCLRLNKKKQVGSARRLRNRSRRSIRGGLCGVVAAVALASLGSATPAVSAPTVTITWWSHFASAPNNQKVLLNAARRYEQAHPGVTVKITFYEKEAMILALRAAFAAGQSTPDVYYYDNDMSEFITAGYAADLSNGVNWAYEEPWAKEYFHRPGPAGKVGVWVLPIEKDTDEVYYNKKMFGDLGIAVPSGSYQLDEAAFTGAVQKCAASGKSAFAVGVGDRPYPGTYLTNYLLLHKLGEADLRDLWSGDGRVTWNDPRVQDVLTYERKLVDMKAFPASMSSMKLAEAHIFFHTQQKACMMLVGSWYTSRAFEPPDKSGQPKEFYGILGMMNYPALPGGAGNNLKFMQVDSGVAINPKAAHLREAQALFNEIATPQTGEDYVSIAVAPTTLKIDPSKITGAFASYWKMYDAVNAADKPAVLAWQVVMKPGMMDAYSQVINSAFPR</sequence>
<gene>
    <name evidence="1" type="ORF">E6H03_10660</name>
</gene>
<organism evidence="1 2">
    <name type="scientific">Candidatus Segetimicrobium genomatis</name>
    <dbReference type="NCBI Taxonomy" id="2569760"/>
    <lineage>
        <taxon>Bacteria</taxon>
        <taxon>Bacillati</taxon>
        <taxon>Candidatus Sysuimicrobiota</taxon>
        <taxon>Candidatus Sysuimicrobiia</taxon>
        <taxon>Candidatus Sysuimicrobiales</taxon>
        <taxon>Candidatus Segetimicrobiaceae</taxon>
        <taxon>Candidatus Segetimicrobium</taxon>
    </lineage>
</organism>
<dbReference type="EMBL" id="VBAN01000346">
    <property type="protein sequence ID" value="TMI79217.1"/>
    <property type="molecule type" value="Genomic_DNA"/>
</dbReference>
<dbReference type="SUPFAM" id="SSF53850">
    <property type="entry name" value="Periplasmic binding protein-like II"/>
    <property type="match status" value="1"/>
</dbReference>